<evidence type="ECO:0000256" key="8">
    <source>
        <dbReference type="SAM" id="MobiDB-lite"/>
    </source>
</evidence>
<evidence type="ECO:0000256" key="2">
    <source>
        <dbReference type="ARBA" id="ARBA00022490"/>
    </source>
</evidence>
<dbReference type="EMBL" id="JANBTX010000057">
    <property type="protein sequence ID" value="KAJ2688008.1"/>
    <property type="molecule type" value="Genomic_DNA"/>
</dbReference>
<evidence type="ECO:0000256" key="3">
    <source>
        <dbReference type="ARBA" id="ARBA00022741"/>
    </source>
</evidence>
<keyword evidence="3 6" id="KW-0547">Nucleotide-binding</keyword>
<feature type="coiled-coil region" evidence="7">
    <location>
        <begin position="1379"/>
        <end position="1427"/>
    </location>
</feature>
<dbReference type="GO" id="GO:0005524">
    <property type="term" value="F:ATP binding"/>
    <property type="evidence" value="ECO:0007669"/>
    <property type="project" value="UniProtKB-UniRule"/>
</dbReference>
<comment type="similarity">
    <text evidence="6">Belongs to the TRAFAC class myosin-kinesin ATPase superfamily. Kinesin family.</text>
</comment>
<feature type="domain" description="Kinesin motor" evidence="9">
    <location>
        <begin position="162"/>
        <end position="509"/>
    </location>
</feature>
<dbReference type="PANTHER" id="PTHR47969:SF15">
    <property type="entry name" value="CHROMOSOME-ASSOCIATED KINESIN KIF4A-RELATED"/>
    <property type="match status" value="1"/>
</dbReference>
<dbReference type="Pfam" id="PF00225">
    <property type="entry name" value="Kinesin"/>
    <property type="match status" value="1"/>
</dbReference>
<accession>A0A9W8L582</accession>
<organism evidence="10 11">
    <name type="scientific">Coemansia spiralis</name>
    <dbReference type="NCBI Taxonomy" id="417178"/>
    <lineage>
        <taxon>Eukaryota</taxon>
        <taxon>Fungi</taxon>
        <taxon>Fungi incertae sedis</taxon>
        <taxon>Zoopagomycota</taxon>
        <taxon>Kickxellomycotina</taxon>
        <taxon>Kickxellomycetes</taxon>
        <taxon>Kickxellales</taxon>
        <taxon>Kickxellaceae</taxon>
        <taxon>Coemansia</taxon>
    </lineage>
</organism>
<dbReference type="PANTHER" id="PTHR47969">
    <property type="entry name" value="CHROMOSOME-ASSOCIATED KINESIN KIF4A-RELATED"/>
    <property type="match status" value="1"/>
</dbReference>
<keyword evidence="4 6" id="KW-0067">ATP-binding</keyword>
<evidence type="ECO:0000256" key="4">
    <source>
        <dbReference type="ARBA" id="ARBA00022840"/>
    </source>
</evidence>
<feature type="compositionally biased region" description="Low complexity" evidence="8">
    <location>
        <begin position="548"/>
        <end position="566"/>
    </location>
</feature>
<feature type="coiled-coil region" evidence="7">
    <location>
        <begin position="718"/>
        <end position="794"/>
    </location>
</feature>
<dbReference type="SUPFAM" id="SSF52540">
    <property type="entry name" value="P-loop containing nucleoside triphosphate hydrolases"/>
    <property type="match status" value="1"/>
</dbReference>
<dbReference type="Proteomes" id="UP001151516">
    <property type="component" value="Unassembled WGS sequence"/>
</dbReference>
<feature type="region of interest" description="Disordered" evidence="8">
    <location>
        <begin position="1"/>
        <end position="126"/>
    </location>
</feature>
<keyword evidence="6" id="KW-0505">Motor protein</keyword>
<proteinExistence type="inferred from homology"/>
<dbReference type="PRINTS" id="PR00380">
    <property type="entry name" value="KINESINHEAVY"/>
</dbReference>
<feature type="coiled-coil region" evidence="7">
    <location>
        <begin position="597"/>
        <end position="624"/>
    </location>
</feature>
<dbReference type="PROSITE" id="PS50067">
    <property type="entry name" value="KINESIN_MOTOR_2"/>
    <property type="match status" value="1"/>
</dbReference>
<comment type="caution">
    <text evidence="10">The sequence shown here is derived from an EMBL/GenBank/DDBJ whole genome shotgun (WGS) entry which is preliminary data.</text>
</comment>
<keyword evidence="2" id="KW-0963">Cytoplasm</keyword>
<feature type="region of interest" description="Disordered" evidence="8">
    <location>
        <begin position="546"/>
        <end position="582"/>
    </location>
</feature>
<dbReference type="GO" id="GO:0005737">
    <property type="term" value="C:cytoplasm"/>
    <property type="evidence" value="ECO:0007669"/>
    <property type="project" value="UniProtKB-SubCell"/>
</dbReference>
<feature type="binding site" evidence="6">
    <location>
        <begin position="264"/>
        <end position="271"/>
    </location>
    <ligand>
        <name>ATP</name>
        <dbReference type="ChEBI" id="CHEBI:30616"/>
    </ligand>
</feature>
<feature type="compositionally biased region" description="Low complexity" evidence="8">
    <location>
        <begin position="38"/>
        <end position="49"/>
    </location>
</feature>
<gene>
    <name evidence="10" type="ORF">IWW39_002546</name>
</gene>
<evidence type="ECO:0000256" key="7">
    <source>
        <dbReference type="SAM" id="Coils"/>
    </source>
</evidence>
<sequence>MATRTPPRASVEREMVRVTPTPAPRYRPSYIPLPTPLSTPSTATPSTSAVNVRAGLQHRPSESGGSRTSGDDARTGRSSSLSARTSSPALASTGIPAPSRPSFNLPESATTNGHHQRSYSSGLGMDQSRLSSLEAISDSGRNSALGGSCAVDEVDDSERVLPVKVAVRIRPLVVGSGGEQQAGAGRGALTSCLEAVAGGTIAVSGSSSSVVGALADSGAAAQRAFHFDYAFGPDASQAAVYEAAVHPLLQRFVEGYNVTVLAYGQTSSGKTYTMGTESDDGSGVVPRALQWLFAWWAAQDAARRGSVRISFLEVYNDELIDLVAQAQGRGVRPPIFVREDAKGHVVWTGVKEVAVGDADAALAILADGSRERQTGGTRMNEKSSRSHAIYSVTLAQARGDARIVSKLHFVDLAGSERLKKTLAVGERQREGIAINSGLLALGNVISALGDPHRGAPSFVPYRDSKLTHMLRDSLGGSAQTLLVACVSQAESNVAESLNTLKYAARARNIRNRGGVNTVATRATSREVDALRAVVRRLKAEVSELSEKLASGSSSARDSVSSRLALSPPGRASLLADGDTPSRIPTMGAALQRRAEEAGALRARNQALEGELEQLNDTYTELLLKFNDACREIEDRQSEGFARDQRLRDREQEIRRLTAHSRRATADPADSARLKRRSLRVDAEPAEPAELPQLPDLARLRLLCSETADRAGGSEAPGAAEFDAILEECDANVRALEAELRAAHDALAALRLQLDMHETRASFAEKLTVSQVAQIDALRAQLEKARDAGVAEEERRRAVEAELEDASLAYEAQLEAVAGEWRLELQHVDEQWNERWDAAGAEHEHELGSLAASHEQEMGGLTASHEQELGSLRAAHKLELSALIASHEQRIGGFTASHEQKIGSLVASHAQELAAARLSLVDTAPPVVTQLLSPPPTASDAAAGVGLYAELERSAGRLEAEKSARLADETDRLREQAQEAEARASAAEAALAALKAKLAAKDEVREQAHEAEARASAAEAALAALTAKLAAKDEEAPLQPLAVRSLSSELPRRTSDRIILCARNSMAHSSADAEVTPSELRLRNVRHRYSTVAPAHSQQPQPDRFASYPELRLASSPREAPSHAPPVYDEDQIQRMLRDAAAEVDDSGAFAESQERRDLLAELALLKETKKDLQERNSQMKNLMRDLGDRLVGLAEENDQLEVKANERDQLLAEVERLTHALAKFEDSAADASPRRMSIDSFRSADTTNAMDQLQTRLELAEADLAAAMVSVEEHQSHVTELLHDAEVFRRRIQDLDDDLAQTMRQLDGAREDSRRLEQLARAHADADSELKRQRTLVACLQESLAASEETAEESKLASDRYANELMRVQAESRAVVEQANELQRMLQDARAMVASEARDRDVWKSRCQDLREEVDELRVRRRQNKILCF</sequence>
<feature type="compositionally biased region" description="Low complexity" evidence="8">
    <location>
        <begin position="76"/>
        <end position="93"/>
    </location>
</feature>
<evidence type="ECO:0000313" key="11">
    <source>
        <dbReference type="Proteomes" id="UP001151516"/>
    </source>
</evidence>
<protein>
    <recommendedName>
        <fullName evidence="9">Kinesin motor domain-containing protein</fullName>
    </recommendedName>
</protein>
<dbReference type="SMART" id="SM00129">
    <property type="entry name" value="KISc"/>
    <property type="match status" value="1"/>
</dbReference>
<feature type="region of interest" description="Disordered" evidence="8">
    <location>
        <begin position="659"/>
        <end position="691"/>
    </location>
</feature>
<keyword evidence="11" id="KW-1185">Reference proteome</keyword>
<evidence type="ECO:0000256" key="1">
    <source>
        <dbReference type="ARBA" id="ARBA00004496"/>
    </source>
</evidence>
<feature type="coiled-coil region" evidence="7">
    <location>
        <begin position="1155"/>
        <end position="1319"/>
    </location>
</feature>
<feature type="compositionally biased region" description="Polar residues" evidence="8">
    <location>
        <begin position="101"/>
        <end position="121"/>
    </location>
</feature>
<evidence type="ECO:0000259" key="9">
    <source>
        <dbReference type="PROSITE" id="PS50067"/>
    </source>
</evidence>
<evidence type="ECO:0000256" key="6">
    <source>
        <dbReference type="PROSITE-ProRule" id="PRU00283"/>
    </source>
</evidence>
<dbReference type="GO" id="GO:0003777">
    <property type="term" value="F:microtubule motor activity"/>
    <property type="evidence" value="ECO:0007669"/>
    <property type="project" value="InterPro"/>
</dbReference>
<dbReference type="InterPro" id="IPR036961">
    <property type="entry name" value="Kinesin_motor_dom_sf"/>
</dbReference>
<reference evidence="10" key="1">
    <citation type="submission" date="2022-07" db="EMBL/GenBank/DDBJ databases">
        <title>Phylogenomic reconstructions and comparative analyses of Kickxellomycotina fungi.</title>
        <authorList>
            <person name="Reynolds N.K."/>
            <person name="Stajich J.E."/>
            <person name="Barry K."/>
            <person name="Grigoriev I.V."/>
            <person name="Crous P."/>
            <person name="Smith M.E."/>
        </authorList>
    </citation>
    <scope>NUCLEOTIDE SEQUENCE</scope>
    <source>
        <strain evidence="10">CBS 109367</strain>
    </source>
</reference>
<dbReference type="GO" id="GO:0007018">
    <property type="term" value="P:microtubule-based movement"/>
    <property type="evidence" value="ECO:0007669"/>
    <property type="project" value="InterPro"/>
</dbReference>
<feature type="compositionally biased region" description="Pro residues" evidence="8">
    <location>
        <begin position="21"/>
        <end position="37"/>
    </location>
</feature>
<dbReference type="InterPro" id="IPR027640">
    <property type="entry name" value="Kinesin-like_fam"/>
</dbReference>
<dbReference type="InterPro" id="IPR027417">
    <property type="entry name" value="P-loop_NTPase"/>
</dbReference>
<dbReference type="GO" id="GO:0007052">
    <property type="term" value="P:mitotic spindle organization"/>
    <property type="evidence" value="ECO:0007669"/>
    <property type="project" value="TreeGrafter"/>
</dbReference>
<dbReference type="PROSITE" id="PS00411">
    <property type="entry name" value="KINESIN_MOTOR_1"/>
    <property type="match status" value="1"/>
</dbReference>
<feature type="region of interest" description="Disordered" evidence="8">
    <location>
        <begin position="959"/>
        <end position="978"/>
    </location>
</feature>
<dbReference type="GO" id="GO:0051231">
    <property type="term" value="P:spindle elongation"/>
    <property type="evidence" value="ECO:0007669"/>
    <property type="project" value="TreeGrafter"/>
</dbReference>
<keyword evidence="5 7" id="KW-0175">Coiled coil</keyword>
<dbReference type="GO" id="GO:0008017">
    <property type="term" value="F:microtubule binding"/>
    <property type="evidence" value="ECO:0007669"/>
    <property type="project" value="InterPro"/>
</dbReference>
<dbReference type="GO" id="GO:0005875">
    <property type="term" value="C:microtubule associated complex"/>
    <property type="evidence" value="ECO:0007669"/>
    <property type="project" value="TreeGrafter"/>
</dbReference>
<evidence type="ECO:0000256" key="5">
    <source>
        <dbReference type="ARBA" id="ARBA00023054"/>
    </source>
</evidence>
<comment type="subcellular location">
    <subcellularLocation>
        <location evidence="1">Cytoplasm</location>
    </subcellularLocation>
</comment>
<dbReference type="InterPro" id="IPR019821">
    <property type="entry name" value="Kinesin_motor_CS"/>
</dbReference>
<dbReference type="Gene3D" id="3.40.850.10">
    <property type="entry name" value="Kinesin motor domain"/>
    <property type="match status" value="1"/>
</dbReference>
<dbReference type="OrthoDB" id="3176171at2759"/>
<evidence type="ECO:0000313" key="10">
    <source>
        <dbReference type="EMBL" id="KAJ2688008.1"/>
    </source>
</evidence>
<dbReference type="InterPro" id="IPR001752">
    <property type="entry name" value="Kinesin_motor_dom"/>
</dbReference>
<name>A0A9W8L582_9FUNG</name>